<name>A0A261T085_9BORD</name>
<dbReference type="Gene3D" id="3.40.50.12500">
    <property type="match status" value="1"/>
</dbReference>
<dbReference type="EMBL" id="NEVP01000017">
    <property type="protein sequence ID" value="OZI42761.1"/>
    <property type="molecule type" value="Genomic_DNA"/>
</dbReference>
<dbReference type="Pfam" id="PF17645">
    <property type="entry name" value="Amdase"/>
    <property type="match status" value="1"/>
</dbReference>
<dbReference type="Proteomes" id="UP000216913">
    <property type="component" value="Unassembled WGS sequence"/>
</dbReference>
<dbReference type="OrthoDB" id="8856297at2"/>
<protein>
    <submittedName>
        <fullName evidence="1">Arylmalonate decarboxylase</fullName>
    </submittedName>
</protein>
<dbReference type="InterPro" id="IPR053714">
    <property type="entry name" value="Iso_Racemase_Enz_sf"/>
</dbReference>
<evidence type="ECO:0000313" key="1">
    <source>
        <dbReference type="EMBL" id="OZI42761.1"/>
    </source>
</evidence>
<dbReference type="SUPFAM" id="SSF51366">
    <property type="entry name" value="Ribulose-phoshate binding barrel"/>
    <property type="match status" value="1"/>
</dbReference>
<dbReference type="RefSeq" id="WP_094804638.1">
    <property type="nucleotide sequence ID" value="NZ_NEVP01000017.1"/>
</dbReference>
<proteinExistence type="predicted"/>
<comment type="caution">
    <text evidence="1">The sequence shown here is derived from an EMBL/GenBank/DDBJ whole genome shotgun (WGS) entry which is preliminary data.</text>
</comment>
<dbReference type="AlphaFoldDB" id="A0A261T085"/>
<dbReference type="PANTHER" id="PTHR40267">
    <property type="entry name" value="BLR3294 PROTEIN"/>
    <property type="match status" value="1"/>
</dbReference>
<keyword evidence="2" id="KW-1185">Reference proteome</keyword>
<organism evidence="1 2">
    <name type="scientific">Bordetella genomosp. 5</name>
    <dbReference type="NCBI Taxonomy" id="1395608"/>
    <lineage>
        <taxon>Bacteria</taxon>
        <taxon>Pseudomonadati</taxon>
        <taxon>Pseudomonadota</taxon>
        <taxon>Betaproteobacteria</taxon>
        <taxon>Burkholderiales</taxon>
        <taxon>Alcaligenaceae</taxon>
        <taxon>Bordetella</taxon>
    </lineage>
</organism>
<dbReference type="PANTHER" id="PTHR40267:SF1">
    <property type="entry name" value="BLR3294 PROTEIN"/>
    <property type="match status" value="1"/>
</dbReference>
<dbReference type="PIRSF" id="PIRSF015736">
    <property type="entry name" value="MI"/>
    <property type="match status" value="1"/>
</dbReference>
<dbReference type="InterPro" id="IPR011060">
    <property type="entry name" value="RibuloseP-bd_barrel"/>
</dbReference>
<accession>A0A261T085</accession>
<sequence length="240" mass="24579">MSATPAPVLHGLIVPPAAGEVPADGALLYPHLSFRASGLGLGSVTPAGYDAVIDDVAAHACKLAEAGASVISLMGTSLSFYRGAAFNRSLTEAMARATGLPCTTMSHAVVRALRTLEARRVALATAYVSDVNDRLEDFLREEDFDVQTCHSLGISGVDAMARVSTDTLVALCEAALADAPGAQAILLSCGGLLTLEAIAIVEARHGVPVVSSSPAGFWDVVRLGGNDPAAAGKGRLFAPR</sequence>
<reference evidence="1 2" key="1">
    <citation type="submission" date="2017-05" db="EMBL/GenBank/DDBJ databases">
        <title>Complete and WGS of Bordetella genogroups.</title>
        <authorList>
            <person name="Spilker T."/>
            <person name="LiPuma J."/>
        </authorList>
    </citation>
    <scope>NUCLEOTIDE SEQUENCE [LARGE SCALE GENOMIC DNA]</scope>
    <source>
        <strain evidence="1 2">AU10456</strain>
    </source>
</reference>
<gene>
    <name evidence="1" type="ORF">CAL25_23975</name>
</gene>
<dbReference type="InterPro" id="IPR026286">
    <property type="entry name" value="MaiA/AMDase"/>
</dbReference>
<evidence type="ECO:0000313" key="2">
    <source>
        <dbReference type="Proteomes" id="UP000216913"/>
    </source>
</evidence>